<name>A0A5M8NZK1_9BACT</name>
<evidence type="ECO:0000256" key="2">
    <source>
        <dbReference type="SAM" id="Coils"/>
    </source>
</evidence>
<accession>A0A5M8NZK1</accession>
<dbReference type="PANTHER" id="PTHR37298:SF1">
    <property type="entry name" value="UPF0111 PROTEIN YKAA"/>
    <property type="match status" value="1"/>
</dbReference>
<evidence type="ECO:0000256" key="1">
    <source>
        <dbReference type="ARBA" id="ARBA00008591"/>
    </source>
</evidence>
<dbReference type="AlphaFoldDB" id="A0A5M8NZK1"/>
<evidence type="ECO:0008006" key="5">
    <source>
        <dbReference type="Google" id="ProtNLM"/>
    </source>
</evidence>
<dbReference type="Proteomes" id="UP000324575">
    <property type="component" value="Unassembled WGS sequence"/>
</dbReference>
<evidence type="ECO:0000313" key="4">
    <source>
        <dbReference type="Proteomes" id="UP000324575"/>
    </source>
</evidence>
<feature type="coiled-coil region" evidence="2">
    <location>
        <begin position="177"/>
        <end position="204"/>
    </location>
</feature>
<proteinExistence type="inferred from homology"/>
<dbReference type="Pfam" id="PF01865">
    <property type="entry name" value="PhoU_div"/>
    <property type="match status" value="1"/>
</dbReference>
<gene>
    <name evidence="3" type="ORF">EZS26_002199</name>
</gene>
<keyword evidence="2" id="KW-0175">Coiled coil</keyword>
<comment type="caution">
    <text evidence="3">The sequence shown here is derived from an EMBL/GenBank/DDBJ whole genome shotgun (WGS) entry which is preliminary data.</text>
</comment>
<evidence type="ECO:0000313" key="3">
    <source>
        <dbReference type="EMBL" id="KAA6301593.1"/>
    </source>
</evidence>
<protein>
    <recommendedName>
        <fullName evidence="5">Phosphate transport regulator</fullName>
    </recommendedName>
</protein>
<comment type="similarity">
    <text evidence="1">Belongs to the UPF0111 family.</text>
</comment>
<dbReference type="EMBL" id="SNRX01000016">
    <property type="protein sequence ID" value="KAA6301593.1"/>
    <property type="molecule type" value="Genomic_DNA"/>
</dbReference>
<reference evidence="3 4" key="1">
    <citation type="submission" date="2019-03" db="EMBL/GenBank/DDBJ databases">
        <title>Single cell metagenomics reveals metabolic interactions within the superorganism composed of flagellate Streblomastix strix and complex community of Bacteroidetes bacteria on its surface.</title>
        <authorList>
            <person name="Treitli S.C."/>
            <person name="Kolisko M."/>
            <person name="Husnik F."/>
            <person name="Keeling P."/>
            <person name="Hampl V."/>
        </authorList>
    </citation>
    <scope>NUCLEOTIDE SEQUENCE [LARGE SCALE GENOMIC DNA]</scope>
    <source>
        <strain evidence="3">St1</strain>
    </source>
</reference>
<dbReference type="InterPro" id="IPR052912">
    <property type="entry name" value="UPF0111_domain"/>
</dbReference>
<dbReference type="Gene3D" id="1.20.58.220">
    <property type="entry name" value="Phosphate transport system protein phou homolog 2, domain 2"/>
    <property type="match status" value="1"/>
</dbReference>
<dbReference type="PANTHER" id="PTHR37298">
    <property type="entry name" value="UPF0111 PROTEIN YKAA"/>
    <property type="match status" value="1"/>
</dbReference>
<dbReference type="InterPro" id="IPR018445">
    <property type="entry name" value="Put_Phosphate_transp_reg"/>
</dbReference>
<organism evidence="3 4">
    <name type="scientific">Candidatus Ordinivivax streblomastigis</name>
    <dbReference type="NCBI Taxonomy" id="2540710"/>
    <lineage>
        <taxon>Bacteria</taxon>
        <taxon>Pseudomonadati</taxon>
        <taxon>Bacteroidota</taxon>
        <taxon>Bacteroidia</taxon>
        <taxon>Bacteroidales</taxon>
        <taxon>Candidatus Ordinivivax</taxon>
    </lineage>
</organism>
<dbReference type="InterPro" id="IPR038078">
    <property type="entry name" value="PhoU-like_sf"/>
</dbReference>
<sequence>MKINNILSVFTPKDVKFLPLLKDLSDIMVKSASLLHDLLAFTEKDQRPEICRLIKVEETNGDKLSNSISKELNNTFITPFDREDINELADKIEEVIDVINRAAQKVLLYDPDQFPDSAVQMTEIVQKGTLEVQSAVDGLEHLKKSDVVFRKHYKEIKALEEEADGIYEKGIMDLFRNEKNTVELIKLKEIIQELEKAANKVNSTGKILKTIFVKYA</sequence>